<dbReference type="InterPro" id="IPR036047">
    <property type="entry name" value="F-box-like_dom_sf"/>
</dbReference>
<feature type="domain" description="F-box" evidence="1">
    <location>
        <begin position="2"/>
        <end position="50"/>
    </location>
</feature>
<evidence type="ECO:0000313" key="2">
    <source>
        <dbReference type="EMBL" id="KAG1766850.1"/>
    </source>
</evidence>
<protein>
    <recommendedName>
        <fullName evidence="1">F-box domain-containing protein</fullName>
    </recommendedName>
</protein>
<evidence type="ECO:0000259" key="1">
    <source>
        <dbReference type="PROSITE" id="PS50181"/>
    </source>
</evidence>
<proteinExistence type="predicted"/>
<accession>A0A9P6ZHT8</accession>
<name>A0A9P6ZHT8_9AGAM</name>
<dbReference type="OrthoDB" id="3256413at2759"/>
<keyword evidence="3" id="KW-1185">Reference proteome</keyword>
<reference evidence="2" key="1">
    <citation type="journal article" date="2020" name="New Phytol.">
        <title>Comparative genomics reveals dynamic genome evolution in host specialist ectomycorrhizal fungi.</title>
        <authorList>
            <person name="Lofgren L.A."/>
            <person name="Nguyen N.H."/>
            <person name="Vilgalys R."/>
            <person name="Ruytinx J."/>
            <person name="Liao H.L."/>
            <person name="Branco S."/>
            <person name="Kuo A."/>
            <person name="LaButti K."/>
            <person name="Lipzen A."/>
            <person name="Andreopoulos W."/>
            <person name="Pangilinan J."/>
            <person name="Riley R."/>
            <person name="Hundley H."/>
            <person name="Na H."/>
            <person name="Barry K."/>
            <person name="Grigoriev I.V."/>
            <person name="Stajich J.E."/>
            <person name="Kennedy P.G."/>
        </authorList>
    </citation>
    <scope>NUCLEOTIDE SEQUENCE</scope>
    <source>
        <strain evidence="2">DOB743</strain>
    </source>
</reference>
<gene>
    <name evidence="2" type="ORF">EV702DRAFT_785186</name>
</gene>
<dbReference type="CDD" id="cd09917">
    <property type="entry name" value="F-box_SF"/>
    <property type="match status" value="1"/>
</dbReference>
<sequence length="562" mass="63970">MAVGLSSLPTELICHILLFLTPKDLCRCAITCKVVRDAAQSSVHIQYKLELYAQGLNETDATGADSTSIARKMCSLKNMAFLWRSSFHVNTVFQDAVTSDEHFLGPQSVKCGTLWVWRTNSLLIRDCKKRTKLPHVWPEHGLFKQFGHSHGLIMHSVVVDPLQDLVVAVSSPVFNLDDSQQDHLIFWVDFWLASSQLPHPDSACTLLECRHTCEFPALDTYVVRIVGRPAICGDRIVVLYYMNHRTLRNTTSNIFIQVIDWRKGHVKRHALCEPGEPWHANFHLVDRHTVVIINSKGHIILYTLQELDGSPRRRISYLLPILKPGLKSSPESAPTLPYYVVYTSPSFHGAVAHPDMMPSYVPSPESQIMVLEILPLSWPVMMVIDMTMFSEEATRSEIPVEIPWSDWGPKYTWCFPHHPSHRISVFGSKIAYTLPRDRTPESGERVEALSPEDFFYVHIWDFNKRLIARSENIHDPDSPAVVIRKPGRLAQSCFDEDLAPNRPYIASVCAEPFSLHRFDRVFLEQDRLTLTRSPAGFIDIRVVSPVPMEVGLESERHGEKLL</sequence>
<evidence type="ECO:0000313" key="3">
    <source>
        <dbReference type="Proteomes" id="UP000714275"/>
    </source>
</evidence>
<dbReference type="InterPro" id="IPR001810">
    <property type="entry name" value="F-box_dom"/>
</dbReference>
<dbReference type="PROSITE" id="PS50181">
    <property type="entry name" value="FBOX"/>
    <property type="match status" value="1"/>
</dbReference>
<dbReference type="Gene3D" id="1.20.1280.50">
    <property type="match status" value="1"/>
</dbReference>
<dbReference type="SUPFAM" id="SSF81383">
    <property type="entry name" value="F-box domain"/>
    <property type="match status" value="1"/>
</dbReference>
<dbReference type="Pfam" id="PF12937">
    <property type="entry name" value="F-box-like"/>
    <property type="match status" value="1"/>
</dbReference>
<comment type="caution">
    <text evidence="2">The sequence shown here is derived from an EMBL/GenBank/DDBJ whole genome shotgun (WGS) entry which is preliminary data.</text>
</comment>
<dbReference type="SMART" id="SM00256">
    <property type="entry name" value="FBOX"/>
    <property type="match status" value="1"/>
</dbReference>
<organism evidence="2 3">
    <name type="scientific">Suillus placidus</name>
    <dbReference type="NCBI Taxonomy" id="48579"/>
    <lineage>
        <taxon>Eukaryota</taxon>
        <taxon>Fungi</taxon>
        <taxon>Dikarya</taxon>
        <taxon>Basidiomycota</taxon>
        <taxon>Agaricomycotina</taxon>
        <taxon>Agaricomycetes</taxon>
        <taxon>Agaricomycetidae</taxon>
        <taxon>Boletales</taxon>
        <taxon>Suillineae</taxon>
        <taxon>Suillaceae</taxon>
        <taxon>Suillus</taxon>
    </lineage>
</organism>
<dbReference type="AlphaFoldDB" id="A0A9P6ZHT8"/>
<dbReference type="Proteomes" id="UP000714275">
    <property type="component" value="Unassembled WGS sequence"/>
</dbReference>
<dbReference type="EMBL" id="JABBWD010000092">
    <property type="protein sequence ID" value="KAG1766850.1"/>
    <property type="molecule type" value="Genomic_DNA"/>
</dbReference>